<dbReference type="SUPFAM" id="SSF53067">
    <property type="entry name" value="Actin-like ATPase domain"/>
    <property type="match status" value="1"/>
</dbReference>
<dbReference type="RefSeq" id="WP_086943658.1">
    <property type="nucleotide sequence ID" value="NZ_FONM01000016.1"/>
</dbReference>
<sequence>MIHSKYTIRENNEATVLNAIISQKEISRAELSVHTGLNKASMSSITKKLLEDELIHEDRIGDAARIGGRKPIMLTFNGKAALTLSVDIAPNYVEGLIAYVDGKVLYEAEIKGIKVSAENALSHITELVEKLMQHAEETPHGIIGLCVAIHGLVDQEEIVFTPNYTLQSDLKVQLEDVYPFYVHLENEANLAALGEYTFGSSSDSVVSLSIHTGIGAGIVENGKLRTGKTGKAGEIGHSILYPDGRKCPCGNEGCLEQYASHQAIYSELEQMLALPDINSSLVIERYKKGDPVIQKTLRTNAHYLSIAVNNLAVIYEPDLVVINSSIYSQIPELISILKGDLKGKFSCDTRVISSSLKRKATLFGGVAKSTQNFLNIQNLKMNTEN</sequence>
<keyword evidence="5" id="KW-1185">Reference proteome</keyword>
<dbReference type="InterPro" id="IPR043129">
    <property type="entry name" value="ATPase_NBD"/>
</dbReference>
<dbReference type="InterPro" id="IPR036390">
    <property type="entry name" value="WH_DNA-bd_sf"/>
</dbReference>
<dbReference type="SUPFAM" id="SSF46785">
    <property type="entry name" value="Winged helix' DNA-binding domain"/>
    <property type="match status" value="1"/>
</dbReference>
<dbReference type="Proteomes" id="UP000195985">
    <property type="component" value="Unassembled WGS sequence"/>
</dbReference>
<evidence type="ECO:0000313" key="5">
    <source>
        <dbReference type="Proteomes" id="UP000195985"/>
    </source>
</evidence>
<dbReference type="PROSITE" id="PS01125">
    <property type="entry name" value="ROK"/>
    <property type="match status" value="1"/>
</dbReference>
<dbReference type="CDD" id="cd24077">
    <property type="entry name" value="ASKHA_ATPase_ROK_SaXylR-like"/>
    <property type="match status" value="1"/>
</dbReference>
<name>A0A1W1IJ69_9LACT</name>
<dbReference type="STRING" id="43064.SAMN04488086_11636"/>
<dbReference type="OrthoDB" id="9796533at2"/>
<dbReference type="GO" id="GO:0042732">
    <property type="term" value="P:D-xylose metabolic process"/>
    <property type="evidence" value="ECO:0007669"/>
    <property type="project" value="UniProtKB-KW"/>
</dbReference>
<organism evidence="4 5">
    <name type="scientific">Trichococcus pasteurii</name>
    <dbReference type="NCBI Taxonomy" id="43064"/>
    <lineage>
        <taxon>Bacteria</taxon>
        <taxon>Bacillati</taxon>
        <taxon>Bacillota</taxon>
        <taxon>Bacilli</taxon>
        <taxon>Lactobacillales</taxon>
        <taxon>Carnobacteriaceae</taxon>
        <taxon>Trichococcus</taxon>
    </lineage>
</organism>
<keyword evidence="3" id="KW-0119">Carbohydrate metabolism</keyword>
<evidence type="ECO:0000256" key="3">
    <source>
        <dbReference type="ARBA" id="ARBA00022629"/>
    </source>
</evidence>
<accession>A0A1W1IJ69</accession>
<keyword evidence="3" id="KW-0859">Xylose metabolism</keyword>
<evidence type="ECO:0000256" key="2">
    <source>
        <dbReference type="ARBA" id="ARBA00006479"/>
    </source>
</evidence>
<proteinExistence type="inferred from homology"/>
<comment type="similarity">
    <text evidence="2">Belongs to the ROK (NagC/XylR) family.</text>
</comment>
<dbReference type="InterPro" id="IPR000600">
    <property type="entry name" value="ROK"/>
</dbReference>
<evidence type="ECO:0000313" key="4">
    <source>
        <dbReference type="EMBL" id="SLM52793.1"/>
    </source>
</evidence>
<gene>
    <name evidence="4" type="ORF">TPAS_2500</name>
</gene>
<dbReference type="Pfam" id="PF00480">
    <property type="entry name" value="ROK"/>
    <property type="match status" value="1"/>
</dbReference>
<dbReference type="Gene3D" id="3.30.420.40">
    <property type="match status" value="2"/>
</dbReference>
<dbReference type="InterPro" id="IPR049874">
    <property type="entry name" value="ROK_cs"/>
</dbReference>
<comment type="function">
    <text evidence="1">Transcriptional repressor of xylose-utilizing enzymes.</text>
</comment>
<dbReference type="PANTHER" id="PTHR18964">
    <property type="entry name" value="ROK (REPRESSOR, ORF, KINASE) FAMILY"/>
    <property type="match status" value="1"/>
</dbReference>
<reference evidence="5" key="1">
    <citation type="submission" date="2016-04" db="EMBL/GenBank/DDBJ databases">
        <authorList>
            <person name="Strepis N."/>
        </authorList>
    </citation>
    <scope>NUCLEOTIDE SEQUENCE [LARGE SCALE GENOMIC DNA]</scope>
</reference>
<evidence type="ECO:0000256" key="1">
    <source>
        <dbReference type="ARBA" id="ARBA00002486"/>
    </source>
</evidence>
<dbReference type="EMBL" id="FWEY01000009">
    <property type="protein sequence ID" value="SLM52793.1"/>
    <property type="molecule type" value="Genomic_DNA"/>
</dbReference>
<dbReference type="AlphaFoldDB" id="A0A1W1IJ69"/>
<dbReference type="Gene3D" id="1.10.10.10">
    <property type="entry name" value="Winged helix-like DNA-binding domain superfamily/Winged helix DNA-binding domain"/>
    <property type="match status" value="1"/>
</dbReference>
<protein>
    <submittedName>
        <fullName evidence="4">Uncharacterized protein</fullName>
    </submittedName>
</protein>
<dbReference type="InterPro" id="IPR036388">
    <property type="entry name" value="WH-like_DNA-bd_sf"/>
</dbReference>
<dbReference type="PANTHER" id="PTHR18964:SF149">
    <property type="entry name" value="BIFUNCTIONAL UDP-N-ACETYLGLUCOSAMINE 2-EPIMERASE_N-ACETYLMANNOSAMINE KINASE"/>
    <property type="match status" value="1"/>
</dbReference>